<evidence type="ECO:0000313" key="3">
    <source>
        <dbReference type="Proteomes" id="UP000037237"/>
    </source>
</evidence>
<dbReference type="Gene3D" id="1.10.10.10">
    <property type="entry name" value="Winged helix-like DNA-binding domain superfamily/Winged helix DNA-binding domain"/>
    <property type="match status" value="1"/>
</dbReference>
<dbReference type="EMBL" id="LFWU01000035">
    <property type="protein sequence ID" value="KON33243.1"/>
    <property type="molecule type" value="Genomic_DNA"/>
</dbReference>
<dbReference type="Proteomes" id="UP000037237">
    <property type="component" value="Unassembled WGS sequence"/>
</dbReference>
<evidence type="ECO:0000259" key="1">
    <source>
        <dbReference type="Pfam" id="PF14947"/>
    </source>
</evidence>
<dbReference type="AlphaFoldDB" id="A0A0M0BX89"/>
<dbReference type="SUPFAM" id="SSF46785">
    <property type="entry name" value="Winged helix' DNA-binding domain"/>
    <property type="match status" value="1"/>
</dbReference>
<feature type="domain" description="ArnR1-like winged helix-turn-helix" evidence="1">
    <location>
        <begin position="2"/>
        <end position="72"/>
    </location>
</feature>
<dbReference type="Pfam" id="PF14947">
    <property type="entry name" value="HTH_45"/>
    <property type="match status" value="1"/>
</dbReference>
<reference evidence="2 3" key="1">
    <citation type="submission" date="2015-06" db="EMBL/GenBank/DDBJ databases">
        <title>New insights into the roles of widespread benthic archaea in carbon and nitrogen cycling.</title>
        <authorList>
            <person name="Lazar C.S."/>
            <person name="Baker B.J."/>
            <person name="Seitz K.W."/>
            <person name="Hyde A.S."/>
            <person name="Dick G.J."/>
            <person name="Hinrichs K.-U."/>
            <person name="Teske A.P."/>
        </authorList>
    </citation>
    <scope>NUCLEOTIDE SEQUENCE [LARGE SCALE GENOMIC DNA]</scope>
    <source>
        <strain evidence="2">SG8-32-1</strain>
    </source>
</reference>
<gene>
    <name evidence="2" type="ORF">AC477_01765</name>
</gene>
<dbReference type="InterPro" id="IPR036390">
    <property type="entry name" value="WH_DNA-bd_sf"/>
</dbReference>
<protein>
    <recommendedName>
        <fullName evidence="1">ArnR1-like winged helix-turn-helix domain-containing protein</fullName>
    </recommendedName>
</protein>
<sequence length="78" mass="8912">MRSSFDIIAEILKISKNGAKKTRIMYSCGLSYNFVQKYLELLLETGLLEIGTSYHTTDKGLGFLRNYQKIELLLNTTC</sequence>
<dbReference type="InterPro" id="IPR038723">
    <property type="entry name" value="ArnR1-like_HTH"/>
</dbReference>
<evidence type="ECO:0000313" key="2">
    <source>
        <dbReference type="EMBL" id="KON33243.1"/>
    </source>
</evidence>
<dbReference type="InterPro" id="IPR036388">
    <property type="entry name" value="WH-like_DNA-bd_sf"/>
</dbReference>
<proteinExistence type="predicted"/>
<accession>A0A0M0BX89</accession>
<comment type="caution">
    <text evidence="2">The sequence shown here is derived from an EMBL/GenBank/DDBJ whole genome shotgun (WGS) entry which is preliminary data.</text>
</comment>
<name>A0A0M0BX89_9ARCH</name>
<organism evidence="2 3">
    <name type="scientific">miscellaneous Crenarchaeota group-1 archaeon SG8-32-1</name>
    <dbReference type="NCBI Taxonomy" id="1685124"/>
    <lineage>
        <taxon>Archaea</taxon>
        <taxon>Candidatus Bathyarchaeota</taxon>
        <taxon>MCG-1</taxon>
    </lineage>
</organism>